<keyword evidence="3" id="KW-0670">Pyruvate</keyword>
<dbReference type="InterPro" id="IPR036637">
    <property type="entry name" value="Phosphohistidine_dom_sf"/>
</dbReference>
<dbReference type="InterPro" id="IPR013815">
    <property type="entry name" value="ATP_grasp_subdomain_1"/>
</dbReference>
<sequence length="1402" mass="158094">MTLKSKALEVNLASYHVDVSIEDRYMVLRDVMADFQGLAERLDTFLKELSHPYRNWRFIVSEARTFSLDYFYQLRNHAKGPQAADLYVKIFAGAISAAQQMQVKVDAADNLLLFLQKAAKEGGADMAPVLQAGIDTIARLEGESFSFFINSYYQLTDVAAAMLKGGAADLLDAARLGRLLEKYLVAVCRCWQQEKDSLAWLKKEIGWTAPATPAQEEVVALVSGVSHNAISQMLVRIRQLETKTPDSRERCRQLAQLPGYEFFVSAYRNLPDALYAAGVDTGNGHQWKLLALFLVLNMSSLSGLHEEALREINTTLTYLISSSDIKKSREWIKRTFQVLQDQTARFPATALNCVRNVGESVYKTGDAELVSYFIDGVIGLGFHAPMVEGVDNDWKIKANKAHIQNIRAWLALIRENPQRSSRLLSALIVHLTLEGVFIRDTDLFPRDITELLNSDIGPVYNMVKQFARLLPVFFNDIGAEGALRDISTELDEICHRKDVLVHFLRKQGHVEGSNRLIPFMEAAIAFWLTKDKTGLRAFLPPDMYEQVRESGPYVDQMHALFSHLADSGVDLPRGLLALDAEAVAALCEKVPAAPDRERRRVVLVTEFYKLLDQKYTINPSDVEGYVARLNTVDFPDLKELKRAFAESKAKNKATRLITYLEQLKALILSDERFEIEQNIYEKRHIAVDIPSMYGSYRETKFDALGLTFRLEALLNVLFEEIVNDIDLGLITKTTFFQIYNCLRLFVRALAVDGFSTKEIELQLDLLSQGINTRGFSFTQFLDIFKRFATAVKHIIADHFHNRHAKNLRTILSGQPSGVVLPKYLPGDGSRSADMDHDKLTHRVSEIFFREKIALSLGLPQLDLLLTRVLNVLFHQANTLPAERLERLLNYDPARTIAAIDVRETKKYGIIHLGNKGFNIIKLSGYGYPVPPGFIITTEVFRCRDIMDAYAPAEEIFRQQMAHHLKHLEKSAGRKFGDPANPLLLAVRSGAAISQPGMMDTALNVGMNEEITQGLAQQTRNAWFAWDSYRRFLQYYGMAFGLKRDDFDAIIREHKARRSIPLKRYFSGDQMRQVALDYKKMLEDCKIKVAENPFDQLYVTVKNVFASWYSQKAENYRKIVGISDDWGTAVTVQSMVFGNLSRQSGSGVFFTHSPRMPGDTPRLWGDFTIGNQGEDVVSGLVNTLPISVMQKEAEQRRTDITLETHFPEIYAALKQWVDELIYEHGWNPQEMEFTFEGPTKSQLYFLQTRDMTIRESKNITIFDPDDVLESDRFLGQGIGVSGGAMSGRIVFSLEEIDKWAMVEPDTHLILIRGDTVPDDIREISGTDGLLTARGGLSSHAAVLAHSLGKTCVVGCGALVCDEVKKTCRFHDVVLNAGDYISLDGAEGSVYSGFLKTRKVEAYL</sequence>
<keyword evidence="3" id="KW-0808">Transferase</keyword>
<dbReference type="SUPFAM" id="SSF52009">
    <property type="entry name" value="Phosphohistidine domain"/>
    <property type="match status" value="1"/>
</dbReference>
<dbReference type="GO" id="GO:0016301">
    <property type="term" value="F:kinase activity"/>
    <property type="evidence" value="ECO:0007669"/>
    <property type="project" value="UniProtKB-KW"/>
</dbReference>
<reference evidence="3 4" key="1">
    <citation type="submission" date="2007-10" db="EMBL/GenBank/DDBJ databases">
        <title>Complete sequence of Desulfococcus oleovorans Hxd3.</title>
        <authorList>
            <consortium name="US DOE Joint Genome Institute"/>
            <person name="Copeland A."/>
            <person name="Lucas S."/>
            <person name="Lapidus A."/>
            <person name="Barry K."/>
            <person name="Glavina del Rio T."/>
            <person name="Dalin E."/>
            <person name="Tice H."/>
            <person name="Pitluck S."/>
            <person name="Kiss H."/>
            <person name="Brettin T."/>
            <person name="Bruce D."/>
            <person name="Detter J.C."/>
            <person name="Han C."/>
            <person name="Schmutz J."/>
            <person name="Larimer F."/>
            <person name="Land M."/>
            <person name="Hauser L."/>
            <person name="Kyrpides N."/>
            <person name="Kim E."/>
            <person name="Wawrik B."/>
            <person name="Richardson P."/>
        </authorList>
    </citation>
    <scope>NUCLEOTIDE SEQUENCE [LARGE SCALE GENOMIC DNA]</scope>
    <source>
        <strain evidence="4">DSM 6200 / JCM 39069 / Hxd3</strain>
    </source>
</reference>
<protein>
    <submittedName>
        <fullName evidence="3">Pyruvate phosphate dikinase PEP/pyruvate-binding</fullName>
    </submittedName>
</protein>
<dbReference type="InterPro" id="IPR010121">
    <property type="entry name" value="Pyruvate_phosphate_dikinase"/>
</dbReference>
<dbReference type="eggNOG" id="COG1080">
    <property type="taxonomic scope" value="Bacteria"/>
</dbReference>
<organism evidence="3 4">
    <name type="scientific">Desulfosudis oleivorans (strain DSM 6200 / JCM 39069 / Hxd3)</name>
    <name type="common">Desulfococcus oleovorans</name>
    <dbReference type="NCBI Taxonomy" id="96561"/>
    <lineage>
        <taxon>Bacteria</taxon>
        <taxon>Pseudomonadati</taxon>
        <taxon>Thermodesulfobacteriota</taxon>
        <taxon>Desulfobacteria</taxon>
        <taxon>Desulfobacterales</taxon>
        <taxon>Desulfosudaceae</taxon>
        <taxon>Desulfosudis</taxon>
    </lineage>
</organism>
<evidence type="ECO:0000259" key="2">
    <source>
        <dbReference type="Pfam" id="PF01326"/>
    </source>
</evidence>
<dbReference type="Gene3D" id="3.30.1490.20">
    <property type="entry name" value="ATP-grasp fold, A domain"/>
    <property type="match status" value="1"/>
</dbReference>
<gene>
    <name evidence="3" type="ordered locus">Dole_0221</name>
</gene>
<dbReference type="Pfam" id="PF00391">
    <property type="entry name" value="PEP-utilizers"/>
    <property type="match status" value="1"/>
</dbReference>
<keyword evidence="3" id="KW-0418">Kinase</keyword>
<dbReference type="EMBL" id="CP000859">
    <property type="protein sequence ID" value="ABW66031.1"/>
    <property type="molecule type" value="Genomic_DNA"/>
</dbReference>
<proteinExistence type="predicted"/>
<feature type="domain" description="PEP-utilising enzyme mobile" evidence="1">
    <location>
        <begin position="1307"/>
        <end position="1386"/>
    </location>
</feature>
<dbReference type="Gene3D" id="3.50.30.10">
    <property type="entry name" value="Phosphohistidine domain"/>
    <property type="match status" value="1"/>
</dbReference>
<dbReference type="OrthoDB" id="9765468at2"/>
<dbReference type="SUPFAM" id="SSF56059">
    <property type="entry name" value="Glutathione synthetase ATP-binding domain-like"/>
    <property type="match status" value="1"/>
</dbReference>
<dbReference type="Proteomes" id="UP000008561">
    <property type="component" value="Chromosome"/>
</dbReference>
<dbReference type="STRING" id="96561.Dole_0221"/>
<dbReference type="Gene3D" id="1.20.80.30">
    <property type="match status" value="1"/>
</dbReference>
<accession>A8ZS13</accession>
<dbReference type="InterPro" id="IPR002192">
    <property type="entry name" value="PPDK_AMP/ATP-bd"/>
</dbReference>
<dbReference type="Pfam" id="PF01326">
    <property type="entry name" value="PPDK_N"/>
    <property type="match status" value="1"/>
</dbReference>
<dbReference type="PANTHER" id="PTHR22931:SF9">
    <property type="entry name" value="PYRUVATE, PHOSPHATE DIKINASE 1, CHLOROPLASTIC"/>
    <property type="match status" value="1"/>
</dbReference>
<evidence type="ECO:0000259" key="1">
    <source>
        <dbReference type="Pfam" id="PF00391"/>
    </source>
</evidence>
<dbReference type="KEGG" id="dol:Dole_0221"/>
<dbReference type="PANTHER" id="PTHR22931">
    <property type="entry name" value="PHOSPHOENOLPYRUVATE DIKINASE-RELATED"/>
    <property type="match status" value="1"/>
</dbReference>
<feature type="domain" description="Pyruvate phosphate dikinase AMP/ATP-binding" evidence="2">
    <location>
        <begin position="956"/>
        <end position="1194"/>
    </location>
</feature>
<evidence type="ECO:0000313" key="4">
    <source>
        <dbReference type="Proteomes" id="UP000008561"/>
    </source>
</evidence>
<dbReference type="eggNOG" id="COG0574">
    <property type="taxonomic scope" value="Bacteria"/>
</dbReference>
<dbReference type="HOGENOM" id="CLU_257090_0_0_7"/>
<keyword evidence="4" id="KW-1185">Reference proteome</keyword>
<dbReference type="Gene3D" id="3.30.470.20">
    <property type="entry name" value="ATP-grasp fold, B domain"/>
    <property type="match status" value="1"/>
</dbReference>
<evidence type="ECO:0000313" key="3">
    <source>
        <dbReference type="EMBL" id="ABW66031.1"/>
    </source>
</evidence>
<dbReference type="GO" id="GO:0005524">
    <property type="term" value="F:ATP binding"/>
    <property type="evidence" value="ECO:0007669"/>
    <property type="project" value="InterPro"/>
</dbReference>
<dbReference type="GO" id="GO:0050242">
    <property type="term" value="F:pyruvate, phosphate dikinase activity"/>
    <property type="evidence" value="ECO:0007669"/>
    <property type="project" value="InterPro"/>
</dbReference>
<name>A8ZS13_DESOH</name>
<dbReference type="RefSeq" id="WP_012173650.1">
    <property type="nucleotide sequence ID" value="NC_009943.1"/>
</dbReference>
<dbReference type="InterPro" id="IPR008279">
    <property type="entry name" value="PEP-util_enz_mobile_dom"/>
</dbReference>